<comment type="caution">
    <text evidence="9">The sequence shown here is derived from an EMBL/GenBank/DDBJ whole genome shotgun (WGS) entry which is preliminary data.</text>
</comment>
<evidence type="ECO:0000256" key="1">
    <source>
        <dbReference type="ARBA" id="ARBA00004141"/>
    </source>
</evidence>
<evidence type="ECO:0000313" key="10">
    <source>
        <dbReference type="Proteomes" id="UP001150259"/>
    </source>
</evidence>
<evidence type="ECO:0000256" key="6">
    <source>
        <dbReference type="SAM" id="MobiDB-lite"/>
    </source>
</evidence>
<keyword evidence="10" id="KW-1185">Reference proteome</keyword>
<dbReference type="InterPro" id="IPR050638">
    <property type="entry name" value="AA-Vitamin_Transporters"/>
</dbReference>
<feature type="compositionally biased region" description="Low complexity" evidence="6">
    <location>
        <begin position="295"/>
        <end position="312"/>
    </location>
</feature>
<evidence type="ECO:0000313" key="9">
    <source>
        <dbReference type="EMBL" id="MDC5696525.1"/>
    </source>
</evidence>
<feature type="transmembrane region" description="Helical" evidence="7">
    <location>
        <begin position="210"/>
        <end position="229"/>
    </location>
</feature>
<dbReference type="InterPro" id="IPR037185">
    <property type="entry name" value="EmrE-like"/>
</dbReference>
<feature type="domain" description="EamA" evidence="8">
    <location>
        <begin position="2"/>
        <end position="134"/>
    </location>
</feature>
<feature type="transmembrane region" description="Helical" evidence="7">
    <location>
        <begin position="29"/>
        <end position="49"/>
    </location>
</feature>
<gene>
    <name evidence="9" type="ORF">OO014_04585</name>
</gene>
<sequence>MALLFLGVGLSWGASFLFIKVAVQGVSPVQLVLARTTLATLVLAVVMVLTKRRWPSGALAWRRILVLGVVGCAVPFLLYAWAGQRIPSGLSSIYNASVPVSTTVLTVVAMRQETIRGRSVAGVVLGALGILIVLAPWRLGAESFDLAGQVACVGAVIGLGFAFAYTKKSLSPLRLDPVGIAFGQMLVAAALMILIAPFTALTPVTLDLPITLSILLLSVLGTGFAYVWNFRVIDSWGAAPASMVTYVTTLVGVGLGISVLGEPLTLNQLLGALVVLGGVALGVSRPRVTPGTGVPASSSAQASSQPGSGSSI</sequence>
<feature type="domain" description="EamA" evidence="8">
    <location>
        <begin position="148"/>
        <end position="281"/>
    </location>
</feature>
<evidence type="ECO:0000259" key="8">
    <source>
        <dbReference type="Pfam" id="PF00892"/>
    </source>
</evidence>
<feature type="transmembrane region" description="Helical" evidence="7">
    <location>
        <begin position="146"/>
        <end position="166"/>
    </location>
</feature>
<evidence type="ECO:0000256" key="5">
    <source>
        <dbReference type="ARBA" id="ARBA00023136"/>
    </source>
</evidence>
<protein>
    <submittedName>
        <fullName evidence="9">DMT family transporter</fullName>
    </submittedName>
</protein>
<dbReference type="PANTHER" id="PTHR32322:SF9">
    <property type="entry name" value="AMINO-ACID METABOLITE EFFLUX PUMP-RELATED"/>
    <property type="match status" value="1"/>
</dbReference>
<evidence type="ECO:0000256" key="2">
    <source>
        <dbReference type="ARBA" id="ARBA00007362"/>
    </source>
</evidence>
<dbReference type="SUPFAM" id="SSF103481">
    <property type="entry name" value="Multidrug resistance efflux transporter EmrE"/>
    <property type="match status" value="2"/>
</dbReference>
<evidence type="ECO:0000256" key="4">
    <source>
        <dbReference type="ARBA" id="ARBA00022989"/>
    </source>
</evidence>
<keyword evidence="3 7" id="KW-0812">Transmembrane</keyword>
<dbReference type="EMBL" id="JAPFQL010000012">
    <property type="protein sequence ID" value="MDC5696525.1"/>
    <property type="molecule type" value="Genomic_DNA"/>
</dbReference>
<reference evidence="9 10" key="1">
    <citation type="submission" date="2022-11" db="EMBL/GenBank/DDBJ databases">
        <title>Anaerobic phenanthrene biodegradation by a DNRA strain PheN6.</title>
        <authorList>
            <person name="Zhang Z."/>
        </authorList>
    </citation>
    <scope>NUCLEOTIDE SEQUENCE [LARGE SCALE GENOMIC DNA]</scope>
    <source>
        <strain evidence="9 10">PheN6</strain>
    </source>
</reference>
<name>A0ABT5GF64_9MICO</name>
<feature type="transmembrane region" description="Helical" evidence="7">
    <location>
        <begin position="61"/>
        <end position="82"/>
    </location>
</feature>
<organism evidence="9 10">
    <name type="scientific">Intrasporangium calvum</name>
    <dbReference type="NCBI Taxonomy" id="53358"/>
    <lineage>
        <taxon>Bacteria</taxon>
        <taxon>Bacillati</taxon>
        <taxon>Actinomycetota</taxon>
        <taxon>Actinomycetes</taxon>
        <taxon>Micrococcales</taxon>
        <taxon>Intrasporangiaceae</taxon>
        <taxon>Intrasporangium</taxon>
    </lineage>
</organism>
<dbReference type="Proteomes" id="UP001150259">
    <property type="component" value="Unassembled WGS sequence"/>
</dbReference>
<feature type="transmembrane region" description="Helical" evidence="7">
    <location>
        <begin position="178"/>
        <end position="198"/>
    </location>
</feature>
<evidence type="ECO:0000256" key="7">
    <source>
        <dbReference type="SAM" id="Phobius"/>
    </source>
</evidence>
<comment type="subcellular location">
    <subcellularLocation>
        <location evidence="1">Membrane</location>
        <topology evidence="1">Multi-pass membrane protein</topology>
    </subcellularLocation>
</comment>
<dbReference type="InterPro" id="IPR000620">
    <property type="entry name" value="EamA_dom"/>
</dbReference>
<keyword evidence="5 7" id="KW-0472">Membrane</keyword>
<comment type="similarity">
    <text evidence="2">Belongs to the EamA transporter family.</text>
</comment>
<feature type="transmembrane region" description="Helical" evidence="7">
    <location>
        <begin position="241"/>
        <end position="260"/>
    </location>
</feature>
<feature type="transmembrane region" description="Helical" evidence="7">
    <location>
        <begin position="120"/>
        <end position="140"/>
    </location>
</feature>
<dbReference type="Pfam" id="PF00892">
    <property type="entry name" value="EamA"/>
    <property type="match status" value="2"/>
</dbReference>
<accession>A0ABT5GF64</accession>
<proteinExistence type="inferred from homology"/>
<feature type="transmembrane region" description="Helical" evidence="7">
    <location>
        <begin position="266"/>
        <end position="283"/>
    </location>
</feature>
<evidence type="ECO:0000256" key="3">
    <source>
        <dbReference type="ARBA" id="ARBA00022692"/>
    </source>
</evidence>
<feature type="region of interest" description="Disordered" evidence="6">
    <location>
        <begin position="290"/>
        <end position="312"/>
    </location>
</feature>
<dbReference type="PANTHER" id="PTHR32322">
    <property type="entry name" value="INNER MEMBRANE TRANSPORTER"/>
    <property type="match status" value="1"/>
</dbReference>
<keyword evidence="4 7" id="KW-1133">Transmembrane helix</keyword>
<dbReference type="RefSeq" id="WP_272461099.1">
    <property type="nucleotide sequence ID" value="NZ_JAPFQL010000012.1"/>
</dbReference>